<dbReference type="PANTHER" id="PTHR13471:SF0">
    <property type="entry name" value="NUCLEAR EXOSOME REGULATOR NRDE2"/>
    <property type="match status" value="1"/>
</dbReference>
<dbReference type="PANTHER" id="PTHR13471">
    <property type="entry name" value="TETRATRICOPEPTIDE-LIKE HELICAL"/>
    <property type="match status" value="1"/>
</dbReference>
<evidence type="ECO:0000256" key="2">
    <source>
        <dbReference type="ARBA" id="ARBA00009265"/>
    </source>
</evidence>
<organism evidence="4 5">
    <name type="scientific">Phytophthora sojae (strain P6497)</name>
    <name type="common">Soybean stem and root rot agent</name>
    <name type="synonym">Phytophthora megasperma f. sp. glycines</name>
    <dbReference type="NCBI Taxonomy" id="1094619"/>
    <lineage>
        <taxon>Eukaryota</taxon>
        <taxon>Sar</taxon>
        <taxon>Stramenopiles</taxon>
        <taxon>Oomycota</taxon>
        <taxon>Peronosporomycetes</taxon>
        <taxon>Peronosporales</taxon>
        <taxon>Peronosporaceae</taxon>
        <taxon>Phytophthora</taxon>
    </lineage>
</organism>
<dbReference type="GO" id="GO:1902369">
    <property type="term" value="P:negative regulation of RNA catabolic process"/>
    <property type="evidence" value="ECO:0007669"/>
    <property type="project" value="TreeGrafter"/>
</dbReference>
<dbReference type="GO" id="GO:0031048">
    <property type="term" value="P:regulatory ncRNA-mediated heterochromatin formation"/>
    <property type="evidence" value="ECO:0007669"/>
    <property type="project" value="TreeGrafter"/>
</dbReference>
<evidence type="ECO:0000313" key="4">
    <source>
        <dbReference type="EMBL" id="EGZ16094.1"/>
    </source>
</evidence>
<evidence type="ECO:0000313" key="5">
    <source>
        <dbReference type="Proteomes" id="UP000002640"/>
    </source>
</evidence>
<name>G4ZNF8_PHYSP</name>
<comment type="similarity">
    <text evidence="2">Belongs to the NRDE2 family.</text>
</comment>
<sequence length="558" mass="64347">MYADDAADCELLVNPILSALSPQPDHSTKNALFLDPCDRKTLLQTALLDDIKVKESMLRDPSKVDFIRGVFAQALSSFQSVDEKFVRTLKCLWIGCEAEVTRAAGVDEASLAFARRLSQKLAQESVDHDAGFDVLFAYAKLEHKLGNERQVRRICDNTLASLSAPSSSNTNHVHRFVFLRARTELWPLAEDKKKLSGKPTRDQGQLRVLRSLYILWNVWQPDQHNGEERETLDAIAKTHRKRLHSYLQELMTSDPSTETDLIARYRVELRYSILRCTDSCRQSFGGSHCRPDCSVGYCLHNLALVVYAYQGFEAACHEYRQVLANSKDQDCSHVRWVWTCFLEFMQQHQASGFFPVVAPRVWRSSIGEAVEKFPNNALFLRLFVDAETGNTISQVLRNYFLRVEKRWRRHYDSPELVEWLFALLCEVCRIERAATVKYLPVQSDDDNCSRPTCCLFHRWSMNSTTVTRIRQMFESMVNHIRTKGNALCWRLYMRFEIALGKVEAAKKVLYRGIAACAWSKALYMDGLRVLRPYLSEDECHELLELLEAKELNVRVDFE</sequence>
<dbReference type="GO" id="GO:0071013">
    <property type="term" value="C:catalytic step 2 spliceosome"/>
    <property type="evidence" value="ECO:0007669"/>
    <property type="project" value="TreeGrafter"/>
</dbReference>
<dbReference type="InterPro" id="IPR013633">
    <property type="entry name" value="NRDE-2"/>
</dbReference>
<dbReference type="RefSeq" id="XP_009529843.1">
    <property type="nucleotide sequence ID" value="XM_009531548.1"/>
</dbReference>
<keyword evidence="5" id="KW-1185">Reference proteome</keyword>
<dbReference type="STRING" id="1094619.G4ZNF8"/>
<dbReference type="OMA" id="MFESMVN"/>
<protein>
    <submittedName>
        <fullName evidence="4">Uncharacterized protein</fullName>
    </submittedName>
</protein>
<dbReference type="Gene3D" id="1.25.40.10">
    <property type="entry name" value="Tetratricopeptide repeat domain"/>
    <property type="match status" value="1"/>
</dbReference>
<dbReference type="InterPro" id="IPR011990">
    <property type="entry name" value="TPR-like_helical_dom_sf"/>
</dbReference>
<keyword evidence="3" id="KW-0539">Nucleus</keyword>
<accession>G4ZNF8</accession>
<dbReference type="GeneID" id="20649240"/>
<gene>
    <name evidence="4" type="ORF">PHYSODRAFT_351696</name>
</gene>
<dbReference type="InParanoid" id="G4ZNF8"/>
<reference evidence="4 5" key="1">
    <citation type="journal article" date="2006" name="Science">
        <title>Phytophthora genome sequences uncover evolutionary origins and mechanisms of pathogenesis.</title>
        <authorList>
            <person name="Tyler B.M."/>
            <person name="Tripathy S."/>
            <person name="Zhang X."/>
            <person name="Dehal P."/>
            <person name="Jiang R.H."/>
            <person name="Aerts A."/>
            <person name="Arredondo F.D."/>
            <person name="Baxter L."/>
            <person name="Bensasson D."/>
            <person name="Beynon J.L."/>
            <person name="Chapman J."/>
            <person name="Damasceno C.M."/>
            <person name="Dorrance A.E."/>
            <person name="Dou D."/>
            <person name="Dickerman A.W."/>
            <person name="Dubchak I.L."/>
            <person name="Garbelotto M."/>
            <person name="Gijzen M."/>
            <person name="Gordon S.G."/>
            <person name="Govers F."/>
            <person name="Grunwald N.J."/>
            <person name="Huang W."/>
            <person name="Ivors K.L."/>
            <person name="Jones R.W."/>
            <person name="Kamoun S."/>
            <person name="Krampis K."/>
            <person name="Lamour K.H."/>
            <person name="Lee M.K."/>
            <person name="McDonald W.H."/>
            <person name="Medina M."/>
            <person name="Meijer H.J."/>
            <person name="Nordberg E.K."/>
            <person name="Maclean D.J."/>
            <person name="Ospina-Giraldo M.D."/>
            <person name="Morris P.F."/>
            <person name="Phuntumart V."/>
            <person name="Putnam N.H."/>
            <person name="Rash S."/>
            <person name="Rose J.K."/>
            <person name="Sakihama Y."/>
            <person name="Salamov A.A."/>
            <person name="Savidor A."/>
            <person name="Scheuring C.F."/>
            <person name="Smith B.M."/>
            <person name="Sobral B.W."/>
            <person name="Terry A."/>
            <person name="Torto-Alalibo T.A."/>
            <person name="Win J."/>
            <person name="Xu Z."/>
            <person name="Zhang H."/>
            <person name="Grigoriev I.V."/>
            <person name="Rokhsar D.S."/>
            <person name="Boore J.L."/>
        </authorList>
    </citation>
    <scope>NUCLEOTIDE SEQUENCE [LARGE SCALE GENOMIC DNA]</scope>
    <source>
        <strain evidence="4 5">P6497</strain>
    </source>
</reference>
<dbReference type="KEGG" id="psoj:PHYSODRAFT_351696"/>
<dbReference type="Proteomes" id="UP000002640">
    <property type="component" value="Unassembled WGS sequence"/>
</dbReference>
<comment type="subcellular location">
    <subcellularLocation>
        <location evidence="1">Nucleus</location>
    </subcellularLocation>
</comment>
<proteinExistence type="inferred from homology"/>
<evidence type="ECO:0000256" key="3">
    <source>
        <dbReference type="ARBA" id="ARBA00023242"/>
    </source>
</evidence>
<dbReference type="EMBL" id="JH159155">
    <property type="protein sequence ID" value="EGZ16094.1"/>
    <property type="molecule type" value="Genomic_DNA"/>
</dbReference>
<dbReference type="AlphaFoldDB" id="G4ZNF8"/>
<evidence type="ECO:0000256" key="1">
    <source>
        <dbReference type="ARBA" id="ARBA00004123"/>
    </source>
</evidence>